<keyword evidence="2" id="KW-0732">Signal</keyword>
<dbReference type="RefSeq" id="WP_324667709.1">
    <property type="nucleotide sequence ID" value="NZ_CP141614.1"/>
</dbReference>
<reference evidence="4" key="1">
    <citation type="submission" date="2023-12" db="EMBL/GenBank/DDBJ databases">
        <title>Novel isolates from deep terrestrial aquifers shed light on the physiology and ecology of the class Limnochordia.</title>
        <authorList>
            <person name="Karnachuk O.V."/>
            <person name="Lukina A.P."/>
            <person name="Avakyan M.R."/>
            <person name="Kadnikov V."/>
            <person name="Begmatov S."/>
            <person name="Beletsky A.V."/>
            <person name="Mardanov A.V."/>
            <person name="Ravin N.V."/>
        </authorList>
    </citation>
    <scope>NUCLEOTIDE SEQUENCE [LARGE SCALE GENOMIC DNA]</scope>
    <source>
        <strain evidence="4">LN</strain>
    </source>
</reference>
<keyword evidence="1" id="KW-0812">Transmembrane</keyword>
<feature type="transmembrane region" description="Helical" evidence="1">
    <location>
        <begin position="319"/>
        <end position="345"/>
    </location>
</feature>
<proteinExistence type="predicted"/>
<evidence type="ECO:0000313" key="4">
    <source>
        <dbReference type="Proteomes" id="UP001333102"/>
    </source>
</evidence>
<feature type="transmembrane region" description="Helical" evidence="1">
    <location>
        <begin position="365"/>
        <end position="395"/>
    </location>
</feature>
<dbReference type="EMBL" id="CP141614">
    <property type="protein sequence ID" value="WRP13464.1"/>
    <property type="molecule type" value="Genomic_DNA"/>
</dbReference>
<keyword evidence="1" id="KW-0472">Membrane</keyword>
<keyword evidence="4" id="KW-1185">Reference proteome</keyword>
<sequence length="396" mass="40395">MSRVAMVWAVVMLAAAPASGGPAAPPPLADSMELLEAVYEEGLGHVDLQGIDRLYEMVDPELRRRLEVDWGRFLRTMGREGLPSSKQLLQALAAAFVRELVLNAHLLARLLALAILGAVLHQVGRGLGGDAVVEVGRAVVLLSLVLVALGSFRVVLEAVGGSVRQMTSIAQALLPTLAGLGGLAGMGSATSVALHPVLLGVLGLSGDLLQRVVVPGLVLGATLGVAGHVATDFPLFRLSRFVQQASLVVLGLCLTVLLGVVAVRGAIGPVADSVALRTTKFIAGTTVPVVGKMVSEAVEVVAGGGALIRSGLGAAGLTMTLLVSLAPVLKLLALLFVFRLAAALLEPVGDPALTGSLGVIGDTLGLLLAGLATTVVVFLLALTAMVGASTLPWLIR</sequence>
<protein>
    <submittedName>
        <fullName evidence="3">Stage III sporulation protein AE</fullName>
    </submittedName>
</protein>
<feature type="transmembrane region" description="Helical" evidence="1">
    <location>
        <begin position="208"/>
        <end position="229"/>
    </location>
</feature>
<evidence type="ECO:0000256" key="1">
    <source>
        <dbReference type="SAM" id="Phobius"/>
    </source>
</evidence>
<evidence type="ECO:0000313" key="3">
    <source>
        <dbReference type="EMBL" id="WRP13464.1"/>
    </source>
</evidence>
<feature type="chain" id="PRO_5046960229" evidence="2">
    <location>
        <begin position="21"/>
        <end position="396"/>
    </location>
</feature>
<feature type="transmembrane region" description="Helical" evidence="1">
    <location>
        <begin position="106"/>
        <end position="123"/>
    </location>
</feature>
<evidence type="ECO:0000256" key="2">
    <source>
        <dbReference type="SAM" id="SignalP"/>
    </source>
</evidence>
<gene>
    <name evidence="3" type="ORF">VLY81_08360</name>
</gene>
<dbReference type="InterPro" id="IPR014194">
    <property type="entry name" value="Spore_III_AE"/>
</dbReference>
<dbReference type="Pfam" id="PF09546">
    <property type="entry name" value="Spore_III_AE"/>
    <property type="match status" value="1"/>
</dbReference>
<feature type="signal peptide" evidence="2">
    <location>
        <begin position="1"/>
        <end position="20"/>
    </location>
</feature>
<name>A0ABZ1BKW2_9FIRM</name>
<feature type="transmembrane region" description="Helical" evidence="1">
    <location>
        <begin position="241"/>
        <end position="263"/>
    </location>
</feature>
<keyword evidence="1" id="KW-1133">Transmembrane helix</keyword>
<organism evidence="3 4">
    <name type="scientific">Geochorda subterranea</name>
    <dbReference type="NCBI Taxonomy" id="3109564"/>
    <lineage>
        <taxon>Bacteria</taxon>
        <taxon>Bacillati</taxon>
        <taxon>Bacillota</taxon>
        <taxon>Limnochordia</taxon>
        <taxon>Limnochordales</taxon>
        <taxon>Geochordaceae</taxon>
        <taxon>Geochorda</taxon>
    </lineage>
</organism>
<feature type="transmembrane region" description="Helical" evidence="1">
    <location>
        <begin position="176"/>
        <end position="201"/>
    </location>
</feature>
<dbReference type="Proteomes" id="UP001333102">
    <property type="component" value="Chromosome"/>
</dbReference>
<feature type="transmembrane region" description="Helical" evidence="1">
    <location>
        <begin position="135"/>
        <end position="156"/>
    </location>
</feature>
<accession>A0ABZ1BKW2</accession>